<evidence type="ECO:0000256" key="3">
    <source>
        <dbReference type="ARBA" id="ARBA00022771"/>
    </source>
</evidence>
<feature type="region of interest" description="Disordered" evidence="6">
    <location>
        <begin position="764"/>
        <end position="783"/>
    </location>
</feature>
<feature type="region of interest" description="Disordered" evidence="6">
    <location>
        <begin position="1"/>
        <end position="21"/>
    </location>
</feature>
<keyword evidence="3" id="KW-0863">Zinc-finger</keyword>
<reference evidence="8 9" key="1">
    <citation type="journal article" date="2018" name="Evol. Lett.">
        <title>Horizontal gene cluster transfer increased hallucinogenic mushroom diversity.</title>
        <authorList>
            <person name="Reynolds H.T."/>
            <person name="Vijayakumar V."/>
            <person name="Gluck-Thaler E."/>
            <person name="Korotkin H.B."/>
            <person name="Matheny P.B."/>
            <person name="Slot J.C."/>
        </authorList>
    </citation>
    <scope>NUCLEOTIDE SEQUENCE [LARGE SCALE GENOMIC DNA]</scope>
    <source>
        <strain evidence="8 9">SRW20</strain>
    </source>
</reference>
<evidence type="ECO:0000256" key="6">
    <source>
        <dbReference type="SAM" id="MobiDB-lite"/>
    </source>
</evidence>
<dbReference type="PANTHER" id="PTHR46481">
    <property type="entry name" value="ZINC FINGER BED DOMAIN-CONTAINING PROTEIN 4"/>
    <property type="match status" value="1"/>
</dbReference>
<dbReference type="PANTHER" id="PTHR46481:SF10">
    <property type="entry name" value="ZINC FINGER BED DOMAIN-CONTAINING PROTEIN 39"/>
    <property type="match status" value="1"/>
</dbReference>
<evidence type="ECO:0000256" key="4">
    <source>
        <dbReference type="ARBA" id="ARBA00022833"/>
    </source>
</evidence>
<dbReference type="GO" id="GO:0046983">
    <property type="term" value="F:protein dimerization activity"/>
    <property type="evidence" value="ECO:0007669"/>
    <property type="project" value="InterPro"/>
</dbReference>
<feature type="region of interest" description="Disordered" evidence="6">
    <location>
        <begin position="37"/>
        <end position="150"/>
    </location>
</feature>
<comment type="subcellular location">
    <subcellularLocation>
        <location evidence="1">Nucleus</location>
    </subcellularLocation>
</comment>
<feature type="region of interest" description="Disordered" evidence="6">
    <location>
        <begin position="522"/>
        <end position="542"/>
    </location>
</feature>
<evidence type="ECO:0000313" key="8">
    <source>
        <dbReference type="EMBL" id="PPQ96140.1"/>
    </source>
</evidence>
<feature type="domain" description="HAT C-terminal dimerisation" evidence="7">
    <location>
        <begin position="811"/>
        <end position="889"/>
    </location>
</feature>
<accession>A0A409XZD3</accession>
<protein>
    <recommendedName>
        <fullName evidence="7">HAT C-terminal dimerisation domain-containing protein</fullName>
    </recommendedName>
</protein>
<evidence type="ECO:0000256" key="1">
    <source>
        <dbReference type="ARBA" id="ARBA00004123"/>
    </source>
</evidence>
<dbReference type="OrthoDB" id="3058553at2759"/>
<dbReference type="InterPro" id="IPR052035">
    <property type="entry name" value="ZnF_BED_domain_contain"/>
</dbReference>
<keyword evidence="4" id="KW-0862">Zinc</keyword>
<evidence type="ECO:0000259" key="7">
    <source>
        <dbReference type="Pfam" id="PF05699"/>
    </source>
</evidence>
<organism evidence="8 9">
    <name type="scientific">Gymnopilus dilepis</name>
    <dbReference type="NCBI Taxonomy" id="231916"/>
    <lineage>
        <taxon>Eukaryota</taxon>
        <taxon>Fungi</taxon>
        <taxon>Dikarya</taxon>
        <taxon>Basidiomycota</taxon>
        <taxon>Agaricomycotina</taxon>
        <taxon>Agaricomycetes</taxon>
        <taxon>Agaricomycetidae</taxon>
        <taxon>Agaricales</taxon>
        <taxon>Agaricineae</taxon>
        <taxon>Hymenogastraceae</taxon>
        <taxon>Gymnopilus</taxon>
    </lineage>
</organism>
<sequence length="925" mass="104543">MSSTSVPSPELEIGCAQNPDNSLKDASEIVWYFDKDDSVPMSTGPLAEPEAVPSLPPPASKVAGARRSGRPTRPSQRIREMMDSASAGPSSTALGKRKAGDRDAASARRRRVSRKVVVLSDSDNLDEGHDTESAETAGEGDAAEDARSPDYESLKAMADADNEAFHFKTREDSTADLRTIFRRERERVDPDTGKVQDGHWCRLCLEDLSVNRSECFLTGSTSSLRMHIARRPGHVQEYLKRCEELRIPTNPRCLSRIPSEKSGSLRQSSLDSIVIREPKAPPFTTAGLLDYIVELVVCEDEAFRLIERGSFRRLIQYCRPGLRERDIPHRNTLRNEILRRAHAAETAVRQKLKDLPCKVSFTFDAWTSKAGDPYLSITGHYIDAPADRPQEWSLRTEQLAFENIEGRHTGKNIARILTRTVDRYELRGKVGWFTCDGAAVNGTTIKEFEKDLDDRDNGWSADEHQILCMEHSLHVAAKHFVEAVAPASAQRIRKKVKAALRKARRGDDLDLDVLNDALANIDEDDDQEGMETDEEDNDEDDFTSGDALGKALALVAQIRKSPQARTFFKSSCVQVDIKPLELLLWIKTRWASLYKFLDRILKLRKGVDQFVLLADASDEVPNLSRHRSYADFQLTKKDWDKLEVIHEVLREPSNVQQTFSSEKNPTVWRIIPSLEFLIKRWESMLGEPRFRDVREAITEGIQSFKKWYRKVDHGSDAYFICLVLDPNVKDLYCRRRWEPEQYQEGMKRLEEVFDKYYIPPARPSTSAAGTTVSEASQPANPAPSRYGSSYLLDAVQSFQNEEKAAGNPRDELRQYLESGVEQTDDVIRWWGFQPDAKYPTLKRIARDYLAIQGSATPSERAFSGGGITDTQRRNSLAREIFRALQILKSAYRNGHIAAVNQASEHVDALISSLDGIEEDFEGDDI</sequence>
<evidence type="ECO:0000256" key="5">
    <source>
        <dbReference type="ARBA" id="ARBA00023242"/>
    </source>
</evidence>
<feature type="compositionally biased region" description="Polar residues" evidence="6">
    <location>
        <begin position="764"/>
        <end position="779"/>
    </location>
</feature>
<dbReference type="SUPFAM" id="SSF53098">
    <property type="entry name" value="Ribonuclease H-like"/>
    <property type="match status" value="1"/>
</dbReference>
<dbReference type="EMBL" id="NHYE01001394">
    <property type="protein sequence ID" value="PPQ96140.1"/>
    <property type="molecule type" value="Genomic_DNA"/>
</dbReference>
<proteinExistence type="predicted"/>
<dbReference type="STRING" id="231916.A0A409XZD3"/>
<keyword evidence="9" id="KW-1185">Reference proteome</keyword>
<dbReference type="AlphaFoldDB" id="A0A409XZD3"/>
<dbReference type="InterPro" id="IPR008906">
    <property type="entry name" value="HATC_C_dom"/>
</dbReference>
<evidence type="ECO:0000256" key="2">
    <source>
        <dbReference type="ARBA" id="ARBA00022723"/>
    </source>
</evidence>
<dbReference type="Proteomes" id="UP000284706">
    <property type="component" value="Unassembled WGS sequence"/>
</dbReference>
<evidence type="ECO:0000313" key="9">
    <source>
        <dbReference type="Proteomes" id="UP000284706"/>
    </source>
</evidence>
<comment type="caution">
    <text evidence="8">The sequence shown here is derived from an EMBL/GenBank/DDBJ whole genome shotgun (WGS) entry which is preliminary data.</text>
</comment>
<keyword evidence="5" id="KW-0539">Nucleus</keyword>
<name>A0A409XZD3_9AGAR</name>
<dbReference type="InParanoid" id="A0A409XZD3"/>
<dbReference type="GO" id="GO:0005634">
    <property type="term" value="C:nucleus"/>
    <property type="evidence" value="ECO:0007669"/>
    <property type="project" value="UniProtKB-SubCell"/>
</dbReference>
<dbReference type="InterPro" id="IPR012337">
    <property type="entry name" value="RNaseH-like_sf"/>
</dbReference>
<keyword evidence="2" id="KW-0479">Metal-binding</keyword>
<dbReference type="GO" id="GO:0008270">
    <property type="term" value="F:zinc ion binding"/>
    <property type="evidence" value="ECO:0007669"/>
    <property type="project" value="UniProtKB-KW"/>
</dbReference>
<gene>
    <name evidence="8" type="ORF">CVT26_004775</name>
</gene>
<dbReference type="Pfam" id="PF05699">
    <property type="entry name" value="Dimer_Tnp_hAT"/>
    <property type="match status" value="1"/>
</dbReference>